<protein>
    <submittedName>
        <fullName evidence="1">Protein phosphatase 2C 62</fullName>
    </submittedName>
</protein>
<gene>
    <name evidence="1" type="ORF">D8674_042038</name>
</gene>
<evidence type="ECO:0000313" key="2">
    <source>
        <dbReference type="Proteomes" id="UP000327157"/>
    </source>
</evidence>
<organism evidence="1 2">
    <name type="scientific">Pyrus ussuriensis x Pyrus communis</name>
    <dbReference type="NCBI Taxonomy" id="2448454"/>
    <lineage>
        <taxon>Eukaryota</taxon>
        <taxon>Viridiplantae</taxon>
        <taxon>Streptophyta</taxon>
        <taxon>Embryophyta</taxon>
        <taxon>Tracheophyta</taxon>
        <taxon>Spermatophyta</taxon>
        <taxon>Magnoliopsida</taxon>
        <taxon>eudicotyledons</taxon>
        <taxon>Gunneridae</taxon>
        <taxon>Pentapetalae</taxon>
        <taxon>rosids</taxon>
        <taxon>fabids</taxon>
        <taxon>Rosales</taxon>
        <taxon>Rosaceae</taxon>
        <taxon>Amygdaloideae</taxon>
        <taxon>Maleae</taxon>
        <taxon>Pyrus</taxon>
    </lineage>
</organism>
<dbReference type="EMBL" id="SMOL01000065">
    <property type="protein sequence ID" value="KAB2634434.1"/>
    <property type="molecule type" value="Genomic_DNA"/>
</dbReference>
<reference evidence="1 2" key="1">
    <citation type="submission" date="2019-09" db="EMBL/GenBank/DDBJ databases">
        <authorList>
            <person name="Ou C."/>
        </authorList>
    </citation>
    <scope>NUCLEOTIDE SEQUENCE [LARGE SCALE GENOMIC DNA]</scope>
    <source>
        <strain evidence="1">S2</strain>
        <tissue evidence="1">Leaf</tissue>
    </source>
</reference>
<sequence>MPHRMQTGNPLGDHDIGLFSIIYGLLGHDVLAYLQSNFFENTRVDLEFWTWLAMAHALGTTYEKKIMEKSNK</sequence>
<accession>A0A5N5IGL2</accession>
<dbReference type="Proteomes" id="UP000327157">
    <property type="component" value="Unassembled WGS sequence"/>
</dbReference>
<comment type="caution">
    <text evidence="1">The sequence shown here is derived from an EMBL/GenBank/DDBJ whole genome shotgun (WGS) entry which is preliminary data.</text>
</comment>
<reference evidence="1 2" key="2">
    <citation type="submission" date="2019-11" db="EMBL/GenBank/DDBJ databases">
        <title>A de novo genome assembly of a pear dwarfing rootstock.</title>
        <authorList>
            <person name="Wang F."/>
            <person name="Wang J."/>
            <person name="Li S."/>
            <person name="Zhang Y."/>
            <person name="Fang M."/>
            <person name="Ma L."/>
            <person name="Zhao Y."/>
            <person name="Jiang S."/>
        </authorList>
    </citation>
    <scope>NUCLEOTIDE SEQUENCE [LARGE SCALE GENOMIC DNA]</scope>
    <source>
        <strain evidence="1">S2</strain>
        <tissue evidence="1">Leaf</tissue>
    </source>
</reference>
<dbReference type="AlphaFoldDB" id="A0A5N5IGL2"/>
<proteinExistence type="predicted"/>
<keyword evidence="2" id="KW-1185">Reference proteome</keyword>
<name>A0A5N5IGL2_9ROSA</name>
<evidence type="ECO:0000313" key="1">
    <source>
        <dbReference type="EMBL" id="KAB2634434.1"/>
    </source>
</evidence>